<gene>
    <name evidence="2" type="ORF">O6P43_016237</name>
</gene>
<evidence type="ECO:0000313" key="2">
    <source>
        <dbReference type="EMBL" id="KAJ7966826.1"/>
    </source>
</evidence>
<dbReference type="InterPro" id="IPR008984">
    <property type="entry name" value="SMAD_FHA_dom_sf"/>
</dbReference>
<dbReference type="SMART" id="SM00240">
    <property type="entry name" value="FHA"/>
    <property type="match status" value="1"/>
</dbReference>
<dbReference type="PANTHER" id="PTHR13233:SF0">
    <property type="entry name" value="MICROSPHERULE PROTEIN 1"/>
    <property type="match status" value="1"/>
</dbReference>
<feature type="domain" description="FHA" evidence="1">
    <location>
        <begin position="577"/>
        <end position="633"/>
    </location>
</feature>
<dbReference type="Proteomes" id="UP001163823">
    <property type="component" value="Chromosome 6"/>
</dbReference>
<dbReference type="GO" id="GO:0002151">
    <property type="term" value="F:G-quadruplex RNA binding"/>
    <property type="evidence" value="ECO:0007669"/>
    <property type="project" value="InterPro"/>
</dbReference>
<dbReference type="Gene3D" id="2.60.200.20">
    <property type="match status" value="1"/>
</dbReference>
<dbReference type="SUPFAM" id="SSF49879">
    <property type="entry name" value="SMAD/FHA domain"/>
    <property type="match status" value="1"/>
</dbReference>
<evidence type="ECO:0000313" key="3">
    <source>
        <dbReference type="Proteomes" id="UP001163823"/>
    </source>
</evidence>
<dbReference type="GO" id="GO:0044545">
    <property type="term" value="C:NSL complex"/>
    <property type="evidence" value="ECO:0007669"/>
    <property type="project" value="TreeGrafter"/>
</dbReference>
<comment type="caution">
    <text evidence="2">The sequence shown here is derived from an EMBL/GenBank/DDBJ whole genome shotgun (WGS) entry which is preliminary data.</text>
</comment>
<dbReference type="GO" id="GO:0071339">
    <property type="term" value="C:MLL1 complex"/>
    <property type="evidence" value="ECO:0007669"/>
    <property type="project" value="InterPro"/>
</dbReference>
<protein>
    <submittedName>
        <fullName evidence="2">Forkhead-associated (FHA) domain protein</fullName>
    </submittedName>
</protein>
<organism evidence="2 3">
    <name type="scientific">Quillaja saponaria</name>
    <name type="common">Soap bark tree</name>
    <dbReference type="NCBI Taxonomy" id="32244"/>
    <lineage>
        <taxon>Eukaryota</taxon>
        <taxon>Viridiplantae</taxon>
        <taxon>Streptophyta</taxon>
        <taxon>Embryophyta</taxon>
        <taxon>Tracheophyta</taxon>
        <taxon>Spermatophyta</taxon>
        <taxon>Magnoliopsida</taxon>
        <taxon>eudicotyledons</taxon>
        <taxon>Gunneridae</taxon>
        <taxon>Pentapetalae</taxon>
        <taxon>rosids</taxon>
        <taxon>fabids</taxon>
        <taxon>Fabales</taxon>
        <taxon>Quillajaceae</taxon>
        <taxon>Quillaja</taxon>
    </lineage>
</organism>
<reference evidence="2" key="1">
    <citation type="journal article" date="2023" name="Science">
        <title>Elucidation of the pathway for biosynthesis of saponin adjuvants from the soapbark tree.</title>
        <authorList>
            <person name="Reed J."/>
            <person name="Orme A."/>
            <person name="El-Demerdash A."/>
            <person name="Owen C."/>
            <person name="Martin L.B.B."/>
            <person name="Misra R.C."/>
            <person name="Kikuchi S."/>
            <person name="Rejzek M."/>
            <person name="Martin A.C."/>
            <person name="Harkess A."/>
            <person name="Leebens-Mack J."/>
            <person name="Louveau T."/>
            <person name="Stephenson M.J."/>
            <person name="Osbourn A."/>
        </authorList>
    </citation>
    <scope>NUCLEOTIDE SEQUENCE</scope>
    <source>
        <strain evidence="2">S10</strain>
    </source>
</reference>
<sequence>MPLVFRNWMDQKNWQLDNLFGTDGFGDINFSTLDHINTDPRNMCSEMNGNQVFDSPMSECGTSFDKLDLPPLPGMPIWRTAEGIQEPAMQHDVGLTENDPCIGDIPHCPDDEAVDDISTSGLGFEHSESKVEPINQCNGDLRSSIASRDGFFAELSNSLLDIPNDEELLFLIAGKDGFDKSYEGLRSLLKLPSDVNQDHTPKATEAETLVAPHAYITYPHDSCPGEVDDNIGSCSSDGHVVHRSDIQVPSSAKALYPECPRLTGEKICILNTEDPEIPSNDDVFLPYQSPPSSFPLSSQQSFQETYNPVSSSVEDVGANHRNSDSGIGLTQMEQKILGESHVSSHMVGSPLPEGVLCHHVSACKVKFESSSHAPHVGYRGEVIGHSSSTGINLANASTKAPIHAKLKEEVIDVALTKSLSSNSRNSFVEKTACGSKSSKNYPLIDASGMKPVQDAAVTIQDHQVVHAEVGSADATVSDPVVNCSTSDQEVLDIESDDDVPQYSDIEAMILDMDLDPDDQDLCSSKEVSRYQHEDTKRAIIRLEQGAHSYMQRAIASHGAFAVLYGRYSKHYIKKSEVLLGRASEDVIVDIDLSREGSANKISRRQAIIKMDEVGSFYLTNLGKCSISVNNRDVPSGQSIHLQSGCLIEMRGMPFIFETNQDHVNQYLNSITEHQTHEYQL</sequence>
<dbReference type="PROSITE" id="PS50006">
    <property type="entry name" value="FHA_DOMAIN"/>
    <property type="match status" value="1"/>
</dbReference>
<dbReference type="EMBL" id="JARAOO010000006">
    <property type="protein sequence ID" value="KAJ7966826.1"/>
    <property type="molecule type" value="Genomic_DNA"/>
</dbReference>
<dbReference type="KEGG" id="qsa:O6P43_016237"/>
<keyword evidence="3" id="KW-1185">Reference proteome</keyword>
<dbReference type="CDD" id="cd22687">
    <property type="entry name" value="FHA_MCRS1"/>
    <property type="match status" value="1"/>
</dbReference>
<dbReference type="FunFam" id="2.60.200.20:FF:000052">
    <property type="entry name" value="Microspherule protein 1"/>
    <property type="match status" value="1"/>
</dbReference>
<dbReference type="PANTHER" id="PTHR13233">
    <property type="entry name" value="MICROSPHERULE PROTEIN 1"/>
    <property type="match status" value="1"/>
</dbReference>
<proteinExistence type="predicted"/>
<dbReference type="InterPro" id="IPR037912">
    <property type="entry name" value="MCRS1"/>
</dbReference>
<accession>A0AAD7M0G7</accession>
<dbReference type="Pfam" id="PF00498">
    <property type="entry name" value="FHA"/>
    <property type="match status" value="1"/>
</dbReference>
<dbReference type="AlphaFoldDB" id="A0AAD7M0G7"/>
<dbReference type="GO" id="GO:0045944">
    <property type="term" value="P:positive regulation of transcription by RNA polymerase II"/>
    <property type="evidence" value="ECO:0007669"/>
    <property type="project" value="TreeGrafter"/>
</dbReference>
<name>A0AAD7M0G7_QUISA</name>
<evidence type="ECO:0000259" key="1">
    <source>
        <dbReference type="PROSITE" id="PS50006"/>
    </source>
</evidence>
<dbReference type="GO" id="GO:0031011">
    <property type="term" value="C:Ino80 complex"/>
    <property type="evidence" value="ECO:0007669"/>
    <property type="project" value="InterPro"/>
</dbReference>
<dbReference type="InterPro" id="IPR000253">
    <property type="entry name" value="FHA_dom"/>
</dbReference>